<keyword evidence="3" id="KW-1133">Transmembrane helix</keyword>
<comment type="caution">
    <text evidence="4">The sequence shown here is derived from an EMBL/GenBank/DDBJ whole genome shotgun (WGS) entry which is preliminary data.</text>
</comment>
<evidence type="ECO:0000256" key="3">
    <source>
        <dbReference type="SAM" id="Phobius"/>
    </source>
</evidence>
<keyword evidence="3" id="KW-0472">Membrane</keyword>
<evidence type="ECO:0000313" key="5">
    <source>
        <dbReference type="Proteomes" id="UP001254759"/>
    </source>
</evidence>
<dbReference type="Proteomes" id="UP001254759">
    <property type="component" value="Unassembled WGS sequence"/>
</dbReference>
<feature type="region of interest" description="Disordered" evidence="2">
    <location>
        <begin position="86"/>
        <end position="131"/>
    </location>
</feature>
<evidence type="ECO:0000256" key="2">
    <source>
        <dbReference type="SAM" id="MobiDB-lite"/>
    </source>
</evidence>
<dbReference type="InterPro" id="IPR014161">
    <property type="entry name" value="Tol-Pal_TolA"/>
</dbReference>
<accession>A0ABU1RY54</accession>
<feature type="transmembrane region" description="Helical" evidence="3">
    <location>
        <begin position="20"/>
        <end position="43"/>
    </location>
</feature>
<keyword evidence="1" id="KW-0175">Coiled coil</keyword>
<name>A0ABU1RY54_9GAMM</name>
<proteinExistence type="predicted"/>
<reference evidence="4 5" key="1">
    <citation type="submission" date="2023-07" db="EMBL/GenBank/DDBJ databases">
        <title>Sorghum-associated microbial communities from plants grown in Nebraska, USA.</title>
        <authorList>
            <person name="Schachtman D."/>
        </authorList>
    </citation>
    <scope>NUCLEOTIDE SEQUENCE [LARGE SCALE GENOMIC DNA]</scope>
    <source>
        <strain evidence="4 5">BE107</strain>
    </source>
</reference>
<sequence>MHAEVAPRSAVLPEDGYGKAVAYAIGLHVLLALLLWFSSWFTWNHESSSAAGLPVMDASLDASAADIRAAERALQHVPEPLPQPVEEVAEEETVPPPQPILEQRPQDSPTPQQQVAQERIPVPDTQDQDEASRLALSQEKALREQEEKRRQEQIDLTEQKRVEEAQKQQRLAKQQEELDKQNQLAEIRRQRAELERQKKLAEQKLRQIAEARAQSATSANTAQYGAAQSAPAGNNGVDDGLLAKYIAAIQQEVSGQWTRPESVPLGTRCRVVIKQLPGGQVMSAEVQPGCAMDQAGQDSLERAVLKAQPLPYRGFESVFNRTLNFNFTAQDR</sequence>
<protein>
    <submittedName>
        <fullName evidence="4">Colicin import membrane protein</fullName>
    </submittedName>
</protein>
<keyword evidence="5" id="KW-1185">Reference proteome</keyword>
<organism evidence="4 5">
    <name type="scientific">Pseudoxanthomonas sacheonensis</name>
    <dbReference type="NCBI Taxonomy" id="443615"/>
    <lineage>
        <taxon>Bacteria</taxon>
        <taxon>Pseudomonadati</taxon>
        <taxon>Pseudomonadota</taxon>
        <taxon>Gammaproteobacteria</taxon>
        <taxon>Lysobacterales</taxon>
        <taxon>Lysobacteraceae</taxon>
        <taxon>Pseudoxanthomonas</taxon>
    </lineage>
</organism>
<keyword evidence="3" id="KW-0812">Transmembrane</keyword>
<dbReference type="EMBL" id="JAVDTT010000005">
    <property type="protein sequence ID" value="MDR6843079.1"/>
    <property type="molecule type" value="Genomic_DNA"/>
</dbReference>
<dbReference type="SUPFAM" id="SSF74653">
    <property type="entry name" value="TolA/TonB C-terminal domain"/>
    <property type="match status" value="1"/>
</dbReference>
<dbReference type="Pfam" id="PF13103">
    <property type="entry name" value="TonB_2"/>
    <property type="match status" value="1"/>
</dbReference>
<evidence type="ECO:0000313" key="4">
    <source>
        <dbReference type="EMBL" id="MDR6843079.1"/>
    </source>
</evidence>
<dbReference type="NCBIfam" id="TIGR02794">
    <property type="entry name" value="tolA_full"/>
    <property type="match status" value="1"/>
</dbReference>
<evidence type="ECO:0000256" key="1">
    <source>
        <dbReference type="SAM" id="Coils"/>
    </source>
</evidence>
<dbReference type="Gene3D" id="3.30.1150.10">
    <property type="match status" value="1"/>
</dbReference>
<feature type="compositionally biased region" description="Polar residues" evidence="2">
    <location>
        <begin position="106"/>
        <end position="116"/>
    </location>
</feature>
<dbReference type="RefSeq" id="WP_310095917.1">
    <property type="nucleotide sequence ID" value="NZ_JAVDTT010000005.1"/>
</dbReference>
<feature type="coiled-coil region" evidence="1">
    <location>
        <begin position="142"/>
        <end position="214"/>
    </location>
</feature>
<gene>
    <name evidence="4" type="ORF">J2W94_003386</name>
</gene>